<dbReference type="PROSITE" id="PS50011">
    <property type="entry name" value="PROTEIN_KINASE_DOM"/>
    <property type="match status" value="1"/>
</dbReference>
<dbReference type="Proteomes" id="UP000235965">
    <property type="component" value="Unassembled WGS sequence"/>
</dbReference>
<dbReference type="Gene3D" id="3.30.200.20">
    <property type="entry name" value="Phosphorylase Kinase, domain 1"/>
    <property type="match status" value="1"/>
</dbReference>
<keyword evidence="10" id="KW-0732">Signal</keyword>
<evidence type="ECO:0000256" key="15">
    <source>
        <dbReference type="ARBA" id="ARBA00022989"/>
    </source>
</evidence>
<dbReference type="SMART" id="SM00220">
    <property type="entry name" value="S_TKc"/>
    <property type="match status" value="1"/>
</dbReference>
<evidence type="ECO:0000313" key="19">
    <source>
        <dbReference type="EMBL" id="PNF22438.1"/>
    </source>
</evidence>
<evidence type="ECO:0000259" key="18">
    <source>
        <dbReference type="PROSITE" id="PS50011"/>
    </source>
</evidence>
<comment type="similarity">
    <text evidence="4">Belongs to the protein kinase superfamily. TKL Ser/Thr protein kinase family. TGFB receptor subfamily.</text>
</comment>
<dbReference type="InterPro" id="IPR000333">
    <property type="entry name" value="TGFB_receptor"/>
</dbReference>
<proteinExistence type="inferred from homology"/>
<dbReference type="InParanoid" id="A0A2J7Q1I3"/>
<keyword evidence="11" id="KW-0547">Nucleotide-binding</keyword>
<gene>
    <name evidence="19" type="ORF">B7P43_G15713</name>
</gene>
<evidence type="ECO:0000256" key="2">
    <source>
        <dbReference type="ARBA" id="ARBA00001946"/>
    </source>
</evidence>
<keyword evidence="13" id="KW-0067">ATP-binding</keyword>
<reference evidence="19 20" key="1">
    <citation type="submission" date="2017-12" db="EMBL/GenBank/DDBJ databases">
        <title>Hemimetabolous genomes reveal molecular basis of termite eusociality.</title>
        <authorList>
            <person name="Harrison M.C."/>
            <person name="Jongepier E."/>
            <person name="Robertson H.M."/>
            <person name="Arning N."/>
            <person name="Bitard-Feildel T."/>
            <person name="Chao H."/>
            <person name="Childers C.P."/>
            <person name="Dinh H."/>
            <person name="Doddapaneni H."/>
            <person name="Dugan S."/>
            <person name="Gowin J."/>
            <person name="Greiner C."/>
            <person name="Han Y."/>
            <person name="Hu H."/>
            <person name="Hughes D.S.T."/>
            <person name="Huylmans A.-K."/>
            <person name="Kemena C."/>
            <person name="Kremer L.P.M."/>
            <person name="Lee S.L."/>
            <person name="Lopez-Ezquerra A."/>
            <person name="Mallet L."/>
            <person name="Monroy-Kuhn J.M."/>
            <person name="Moser A."/>
            <person name="Murali S.C."/>
            <person name="Muzny D.M."/>
            <person name="Otani S."/>
            <person name="Piulachs M.-D."/>
            <person name="Poelchau M."/>
            <person name="Qu J."/>
            <person name="Schaub F."/>
            <person name="Wada-Katsumata A."/>
            <person name="Worley K.C."/>
            <person name="Xie Q."/>
            <person name="Ylla G."/>
            <person name="Poulsen M."/>
            <person name="Gibbs R.A."/>
            <person name="Schal C."/>
            <person name="Richards S."/>
            <person name="Belles X."/>
            <person name="Korb J."/>
            <person name="Bornberg-Bauer E."/>
        </authorList>
    </citation>
    <scope>NUCLEOTIDE SEQUENCE [LARGE SCALE GENOMIC DNA]</scope>
    <source>
        <tissue evidence="19">Whole body</tissue>
    </source>
</reference>
<dbReference type="InterPro" id="IPR000719">
    <property type="entry name" value="Prot_kinase_dom"/>
</dbReference>
<dbReference type="InterPro" id="IPR012337">
    <property type="entry name" value="RNaseH-like_sf"/>
</dbReference>
<dbReference type="FunFam" id="1.10.510.10:FF:000018">
    <property type="entry name" value="Receptor protein serine/threonine kinase"/>
    <property type="match status" value="1"/>
</dbReference>
<accession>A0A2J7Q1I3</accession>
<dbReference type="GO" id="GO:0070724">
    <property type="term" value="C:BMP receptor complex"/>
    <property type="evidence" value="ECO:0007669"/>
    <property type="project" value="TreeGrafter"/>
</dbReference>
<comment type="subcellular location">
    <subcellularLocation>
        <location evidence="3">Membrane</location>
        <topology evidence="3">Single-pass type I membrane protein</topology>
    </subcellularLocation>
</comment>
<evidence type="ECO:0000256" key="6">
    <source>
        <dbReference type="ARBA" id="ARBA00022527"/>
    </source>
</evidence>
<dbReference type="PROSITE" id="PS00108">
    <property type="entry name" value="PROTEIN_KINASE_ST"/>
    <property type="match status" value="1"/>
</dbReference>
<dbReference type="GO" id="GO:0004675">
    <property type="term" value="F:transmembrane receptor protein serine/threonine kinase activity"/>
    <property type="evidence" value="ECO:0007669"/>
    <property type="project" value="UniProtKB-EC"/>
</dbReference>
<evidence type="ECO:0000256" key="3">
    <source>
        <dbReference type="ARBA" id="ARBA00004479"/>
    </source>
</evidence>
<keyword evidence="20" id="KW-1185">Reference proteome</keyword>
<dbReference type="Pfam" id="PF07714">
    <property type="entry name" value="PK_Tyr_Ser-Thr"/>
    <property type="match status" value="1"/>
</dbReference>
<dbReference type="SUPFAM" id="SSF56112">
    <property type="entry name" value="Protein kinase-like (PK-like)"/>
    <property type="match status" value="2"/>
</dbReference>
<protein>
    <recommendedName>
        <fullName evidence="5">receptor protein serine/threonine kinase</fullName>
        <ecNumber evidence="5">2.7.11.30</ecNumber>
    </recommendedName>
</protein>
<keyword evidence="17" id="KW-0675">Receptor</keyword>
<dbReference type="AlphaFoldDB" id="A0A2J7Q1I3"/>
<dbReference type="PANTHER" id="PTHR23255">
    <property type="entry name" value="TRANSFORMING GROWTH FACTOR-BETA RECEPTOR TYPE I AND II"/>
    <property type="match status" value="1"/>
</dbReference>
<evidence type="ECO:0000256" key="1">
    <source>
        <dbReference type="ARBA" id="ARBA00001936"/>
    </source>
</evidence>
<evidence type="ECO:0000256" key="5">
    <source>
        <dbReference type="ARBA" id="ARBA00012401"/>
    </source>
</evidence>
<dbReference type="InterPro" id="IPR008271">
    <property type="entry name" value="Ser/Thr_kinase_AS"/>
</dbReference>
<keyword evidence="7" id="KW-0808">Transferase</keyword>
<evidence type="ECO:0000256" key="7">
    <source>
        <dbReference type="ARBA" id="ARBA00022679"/>
    </source>
</evidence>
<evidence type="ECO:0000256" key="16">
    <source>
        <dbReference type="ARBA" id="ARBA00023136"/>
    </source>
</evidence>
<dbReference type="EMBL" id="NEVH01019408">
    <property type="protein sequence ID" value="PNF22438.1"/>
    <property type="molecule type" value="Genomic_DNA"/>
</dbReference>
<dbReference type="GO" id="GO:0005524">
    <property type="term" value="F:ATP binding"/>
    <property type="evidence" value="ECO:0007669"/>
    <property type="project" value="UniProtKB-KW"/>
</dbReference>
<dbReference type="STRING" id="105785.A0A2J7Q1I3"/>
<dbReference type="PANTHER" id="PTHR23255:SF72">
    <property type="entry name" value="RECEPTOR PROTEIN SERINE_THREONINE KINASE"/>
    <property type="match status" value="1"/>
</dbReference>
<keyword evidence="12" id="KW-0418">Kinase</keyword>
<keyword evidence="6" id="KW-0723">Serine/threonine-protein kinase</keyword>
<organism evidence="19 20">
    <name type="scientific">Cryptotermes secundus</name>
    <dbReference type="NCBI Taxonomy" id="105785"/>
    <lineage>
        <taxon>Eukaryota</taxon>
        <taxon>Metazoa</taxon>
        <taxon>Ecdysozoa</taxon>
        <taxon>Arthropoda</taxon>
        <taxon>Hexapoda</taxon>
        <taxon>Insecta</taxon>
        <taxon>Pterygota</taxon>
        <taxon>Neoptera</taxon>
        <taxon>Polyneoptera</taxon>
        <taxon>Dictyoptera</taxon>
        <taxon>Blattodea</taxon>
        <taxon>Blattoidea</taxon>
        <taxon>Termitoidae</taxon>
        <taxon>Kalotermitidae</taxon>
        <taxon>Cryptotermitinae</taxon>
        <taxon>Cryptotermes</taxon>
    </lineage>
</organism>
<sequence>MKAAVNSVLLELEETIRHQVEDILVSVNQHILGLLEEISEKIERSQSGLQAGTASLSHKIRIETQIVKHKELTPVDTVLLRHENILGYIGSDMTSRSSCTQLWLITHHHPLGSLYDHLNRTTLTHHQFMKICLSAANGLVHLHTEIFGTQKLFALKLDESTDIQNSSILLTYVRYIDHDDDMKEDILSVSELPTHSTSSEIFEVLNGFIEERGLKWKNCVGVCTDGAACLTGKNSGLVSKIRDMAGNKLASVHCYIHRQKLASKGKPAIAHRDIKSKNILMKLNGSCVIADFGLAVTHVQATGEMDVGSNPRVGTKRYMSPEVLEETINTECFESYRRADIYAFGLVLWEVCRRTLSNGIAEDYKPPFYDLVPNDPSFEDMKKVVCIDQQRPNLPNRWASNATLSGMAKLMKECWHHNPNVRLPALRIKKTLVKLASSDIHVHLDLDI</sequence>
<keyword evidence="9" id="KW-0479">Metal-binding</keyword>
<evidence type="ECO:0000256" key="14">
    <source>
        <dbReference type="ARBA" id="ARBA00022842"/>
    </source>
</evidence>
<evidence type="ECO:0000256" key="4">
    <source>
        <dbReference type="ARBA" id="ARBA00009605"/>
    </source>
</evidence>
<keyword evidence="14" id="KW-0460">Magnesium</keyword>
<dbReference type="EC" id="2.7.11.30" evidence="5"/>
<dbReference type="Gene3D" id="1.10.510.10">
    <property type="entry name" value="Transferase(Phosphotransferase) domain 1"/>
    <property type="match status" value="1"/>
</dbReference>
<evidence type="ECO:0000256" key="12">
    <source>
        <dbReference type="ARBA" id="ARBA00022777"/>
    </source>
</evidence>
<evidence type="ECO:0000256" key="9">
    <source>
        <dbReference type="ARBA" id="ARBA00022723"/>
    </source>
</evidence>
<feature type="domain" description="Protein kinase" evidence="18">
    <location>
        <begin position="1"/>
        <end position="444"/>
    </location>
</feature>
<evidence type="ECO:0000256" key="11">
    <source>
        <dbReference type="ARBA" id="ARBA00022741"/>
    </source>
</evidence>
<comment type="cofactor">
    <cofactor evidence="2">
        <name>Mg(2+)</name>
        <dbReference type="ChEBI" id="CHEBI:18420"/>
    </cofactor>
</comment>
<keyword evidence="16" id="KW-0472">Membrane</keyword>
<evidence type="ECO:0000256" key="13">
    <source>
        <dbReference type="ARBA" id="ARBA00022840"/>
    </source>
</evidence>
<dbReference type="InterPro" id="IPR001245">
    <property type="entry name" value="Ser-Thr/Tyr_kinase_cat_dom"/>
</dbReference>
<comment type="cofactor">
    <cofactor evidence="1">
        <name>Mn(2+)</name>
        <dbReference type="ChEBI" id="CHEBI:29035"/>
    </cofactor>
</comment>
<dbReference type="SUPFAM" id="SSF53098">
    <property type="entry name" value="Ribonuclease H-like"/>
    <property type="match status" value="1"/>
</dbReference>
<evidence type="ECO:0000256" key="8">
    <source>
        <dbReference type="ARBA" id="ARBA00022692"/>
    </source>
</evidence>
<evidence type="ECO:0000256" key="17">
    <source>
        <dbReference type="ARBA" id="ARBA00023170"/>
    </source>
</evidence>
<dbReference type="GO" id="GO:0071363">
    <property type="term" value="P:cellular response to growth factor stimulus"/>
    <property type="evidence" value="ECO:0007669"/>
    <property type="project" value="TreeGrafter"/>
</dbReference>
<dbReference type="InterPro" id="IPR011009">
    <property type="entry name" value="Kinase-like_dom_sf"/>
</dbReference>
<evidence type="ECO:0000313" key="20">
    <source>
        <dbReference type="Proteomes" id="UP000235965"/>
    </source>
</evidence>
<evidence type="ECO:0000256" key="10">
    <source>
        <dbReference type="ARBA" id="ARBA00022729"/>
    </source>
</evidence>
<dbReference type="OrthoDB" id="69842at2759"/>
<dbReference type="GO" id="GO:0046872">
    <property type="term" value="F:metal ion binding"/>
    <property type="evidence" value="ECO:0007669"/>
    <property type="project" value="UniProtKB-KW"/>
</dbReference>
<comment type="caution">
    <text evidence="19">The sequence shown here is derived from an EMBL/GenBank/DDBJ whole genome shotgun (WGS) entry which is preliminary data.</text>
</comment>
<name>A0A2J7Q1I3_9NEOP</name>
<keyword evidence="15" id="KW-1133">Transmembrane helix</keyword>
<keyword evidence="8" id="KW-0812">Transmembrane</keyword>